<dbReference type="InterPro" id="IPR008207">
    <property type="entry name" value="Sig_transdc_His_kin_Hpt_dom"/>
</dbReference>
<dbReference type="PROSITE" id="PS50110">
    <property type="entry name" value="RESPONSE_REGULATORY"/>
    <property type="match status" value="1"/>
</dbReference>
<name>A0A4R1B8H6_9PROT</name>
<dbReference type="SMART" id="SM00387">
    <property type="entry name" value="HATPase_c"/>
    <property type="match status" value="1"/>
</dbReference>
<dbReference type="OrthoDB" id="8552871at2"/>
<dbReference type="PROSITE" id="PS50109">
    <property type="entry name" value="HIS_KIN"/>
    <property type="match status" value="1"/>
</dbReference>
<dbReference type="CDD" id="cd17546">
    <property type="entry name" value="REC_hyHK_CKI1_RcsC-like"/>
    <property type="match status" value="1"/>
</dbReference>
<dbReference type="CDD" id="cd00088">
    <property type="entry name" value="HPT"/>
    <property type="match status" value="1"/>
</dbReference>
<keyword evidence="24" id="KW-1185">Reference proteome</keyword>
<dbReference type="GO" id="GO:0000155">
    <property type="term" value="F:phosphorelay sensor kinase activity"/>
    <property type="evidence" value="ECO:0007669"/>
    <property type="project" value="InterPro"/>
</dbReference>
<dbReference type="FunFam" id="1.10.287.130:FF:000004">
    <property type="entry name" value="Ethylene receptor 1"/>
    <property type="match status" value="1"/>
</dbReference>
<dbReference type="Proteomes" id="UP000295443">
    <property type="component" value="Unassembled WGS sequence"/>
</dbReference>
<evidence type="ECO:0000256" key="8">
    <source>
        <dbReference type="ARBA" id="ARBA00022741"/>
    </source>
</evidence>
<evidence type="ECO:0000256" key="2">
    <source>
        <dbReference type="ARBA" id="ARBA00004651"/>
    </source>
</evidence>
<dbReference type="SUPFAM" id="SSF52172">
    <property type="entry name" value="CheY-like"/>
    <property type="match status" value="1"/>
</dbReference>
<evidence type="ECO:0000313" key="24">
    <source>
        <dbReference type="Proteomes" id="UP000295443"/>
    </source>
</evidence>
<dbReference type="InterPro" id="IPR003661">
    <property type="entry name" value="HisK_dim/P_dom"/>
</dbReference>
<gene>
    <name evidence="23" type="ORF">EZJ19_12085</name>
</gene>
<dbReference type="Gene3D" id="3.40.50.2300">
    <property type="match status" value="1"/>
</dbReference>
<dbReference type="InterPro" id="IPR036097">
    <property type="entry name" value="HisK_dim/P_sf"/>
</dbReference>
<dbReference type="InterPro" id="IPR036890">
    <property type="entry name" value="HATPase_C_sf"/>
</dbReference>
<dbReference type="GO" id="GO:0005886">
    <property type="term" value="C:plasma membrane"/>
    <property type="evidence" value="ECO:0007669"/>
    <property type="project" value="UniProtKB-SubCell"/>
</dbReference>
<evidence type="ECO:0000256" key="14">
    <source>
        <dbReference type="ARBA" id="ARBA00058004"/>
    </source>
</evidence>
<dbReference type="AlphaFoldDB" id="A0A4R1B8H6"/>
<evidence type="ECO:0000256" key="3">
    <source>
        <dbReference type="ARBA" id="ARBA00012438"/>
    </source>
</evidence>
<dbReference type="Pfam" id="PF17152">
    <property type="entry name" value="CHASE8"/>
    <property type="match status" value="1"/>
</dbReference>
<dbReference type="CDD" id="cd06225">
    <property type="entry name" value="HAMP"/>
    <property type="match status" value="1"/>
</dbReference>
<reference evidence="23 24" key="1">
    <citation type="submission" date="2019-03" db="EMBL/GenBank/DDBJ databases">
        <title>Genome sequence of Thiobacillaceae bacterium LSR1, a sulfur-oxidizing bacterium isolated from freshwater sediment.</title>
        <authorList>
            <person name="Li S."/>
        </authorList>
    </citation>
    <scope>NUCLEOTIDE SEQUENCE [LARGE SCALE GENOMIC DNA]</scope>
    <source>
        <strain evidence="23 24">LSR1</strain>
    </source>
</reference>
<evidence type="ECO:0000259" key="21">
    <source>
        <dbReference type="PROSITE" id="PS50885"/>
    </source>
</evidence>
<dbReference type="InterPro" id="IPR001789">
    <property type="entry name" value="Sig_transdc_resp-reg_receiver"/>
</dbReference>
<dbReference type="PROSITE" id="PS50894">
    <property type="entry name" value="HPT"/>
    <property type="match status" value="1"/>
</dbReference>
<feature type="transmembrane region" description="Helical" evidence="18">
    <location>
        <begin position="64"/>
        <end position="85"/>
    </location>
</feature>
<dbReference type="PANTHER" id="PTHR45339:SF1">
    <property type="entry name" value="HYBRID SIGNAL TRANSDUCTION HISTIDINE KINASE J"/>
    <property type="match status" value="1"/>
</dbReference>
<dbReference type="InterPro" id="IPR005467">
    <property type="entry name" value="His_kinase_dom"/>
</dbReference>
<protein>
    <recommendedName>
        <fullName evidence="15">Virulence sensor protein BvgS</fullName>
        <ecNumber evidence="3">2.7.13.3</ecNumber>
    </recommendedName>
</protein>
<dbReference type="PRINTS" id="PR00344">
    <property type="entry name" value="BCTRLSENSOR"/>
</dbReference>
<keyword evidence="6" id="KW-0808">Transferase</keyword>
<evidence type="ECO:0000256" key="18">
    <source>
        <dbReference type="SAM" id="Phobius"/>
    </source>
</evidence>
<feature type="domain" description="Histidine kinase" evidence="19">
    <location>
        <begin position="328"/>
        <end position="550"/>
    </location>
</feature>
<feature type="domain" description="HAMP" evidence="21">
    <location>
        <begin position="235"/>
        <end position="288"/>
    </location>
</feature>
<evidence type="ECO:0000259" key="22">
    <source>
        <dbReference type="PROSITE" id="PS50894"/>
    </source>
</evidence>
<feature type="domain" description="Response regulatory" evidence="20">
    <location>
        <begin position="701"/>
        <end position="821"/>
    </location>
</feature>
<accession>A0A4R1B8H6</accession>
<keyword evidence="9" id="KW-0418">Kinase</keyword>
<dbReference type="Pfam" id="PF02518">
    <property type="entry name" value="HATPase_c"/>
    <property type="match status" value="1"/>
</dbReference>
<dbReference type="Pfam" id="PF00672">
    <property type="entry name" value="HAMP"/>
    <property type="match status" value="1"/>
</dbReference>
<dbReference type="InterPro" id="IPR004358">
    <property type="entry name" value="Sig_transdc_His_kin-like_C"/>
</dbReference>
<evidence type="ECO:0000256" key="13">
    <source>
        <dbReference type="ARBA" id="ARBA00023136"/>
    </source>
</evidence>
<dbReference type="CDD" id="cd16922">
    <property type="entry name" value="HATPase_EvgS-ArcB-TorS-like"/>
    <property type="match status" value="1"/>
</dbReference>
<dbReference type="Gene3D" id="3.30.565.10">
    <property type="entry name" value="Histidine kinase-like ATPase, C-terminal domain"/>
    <property type="match status" value="1"/>
</dbReference>
<evidence type="ECO:0000256" key="1">
    <source>
        <dbReference type="ARBA" id="ARBA00000085"/>
    </source>
</evidence>
<feature type="modified residue" description="4-aspartylphosphate" evidence="17">
    <location>
        <position position="750"/>
    </location>
</feature>
<dbReference type="PANTHER" id="PTHR45339">
    <property type="entry name" value="HYBRID SIGNAL TRANSDUCTION HISTIDINE KINASE J"/>
    <property type="match status" value="1"/>
</dbReference>
<dbReference type="SUPFAM" id="SSF55874">
    <property type="entry name" value="ATPase domain of HSP90 chaperone/DNA topoisomerase II/histidine kinase"/>
    <property type="match status" value="1"/>
</dbReference>
<evidence type="ECO:0000256" key="5">
    <source>
        <dbReference type="ARBA" id="ARBA00022553"/>
    </source>
</evidence>
<dbReference type="SUPFAM" id="SSF47384">
    <property type="entry name" value="Homodimeric domain of signal transducing histidine kinase"/>
    <property type="match status" value="1"/>
</dbReference>
<keyword evidence="8" id="KW-0547">Nucleotide-binding</keyword>
<feature type="domain" description="HPt" evidence="22">
    <location>
        <begin position="861"/>
        <end position="959"/>
    </location>
</feature>
<comment type="function">
    <text evidence="14">Member of the two-component regulatory system BvgS/BvgA. Phosphorylates BvgA via a four-step phosphorelay in response to environmental signals.</text>
</comment>
<comment type="caution">
    <text evidence="23">The sequence shown here is derived from an EMBL/GenBank/DDBJ whole genome shotgun (WGS) entry which is preliminary data.</text>
</comment>
<dbReference type="InterPro" id="IPR036641">
    <property type="entry name" value="HPT_dom_sf"/>
</dbReference>
<keyword evidence="5 17" id="KW-0597">Phosphoprotein</keyword>
<evidence type="ECO:0000256" key="17">
    <source>
        <dbReference type="PROSITE-ProRule" id="PRU00169"/>
    </source>
</evidence>
<organism evidence="23 24">
    <name type="scientific">Parasulfuritortus cantonensis</name>
    <dbReference type="NCBI Taxonomy" id="2528202"/>
    <lineage>
        <taxon>Bacteria</taxon>
        <taxon>Pseudomonadati</taxon>
        <taxon>Pseudomonadota</taxon>
        <taxon>Betaproteobacteria</taxon>
        <taxon>Nitrosomonadales</taxon>
        <taxon>Thiobacillaceae</taxon>
        <taxon>Parasulfuritortus</taxon>
    </lineage>
</organism>
<evidence type="ECO:0000256" key="15">
    <source>
        <dbReference type="ARBA" id="ARBA00070152"/>
    </source>
</evidence>
<keyword evidence="12" id="KW-0902">Two-component regulatory system</keyword>
<evidence type="ECO:0000256" key="12">
    <source>
        <dbReference type="ARBA" id="ARBA00023012"/>
    </source>
</evidence>
<dbReference type="Pfam" id="PF01627">
    <property type="entry name" value="Hpt"/>
    <property type="match status" value="1"/>
</dbReference>
<dbReference type="SUPFAM" id="SSF47226">
    <property type="entry name" value="Histidine-containing phosphotransfer domain, HPT domain"/>
    <property type="match status" value="1"/>
</dbReference>
<dbReference type="EMBL" id="SJZB01000042">
    <property type="protein sequence ID" value="TCJ12955.1"/>
    <property type="molecule type" value="Genomic_DNA"/>
</dbReference>
<dbReference type="SMART" id="SM00448">
    <property type="entry name" value="REC"/>
    <property type="match status" value="1"/>
</dbReference>
<dbReference type="InterPro" id="IPR003660">
    <property type="entry name" value="HAMP_dom"/>
</dbReference>
<evidence type="ECO:0000256" key="11">
    <source>
        <dbReference type="ARBA" id="ARBA00022989"/>
    </source>
</evidence>
<keyword evidence="4" id="KW-1003">Cell membrane</keyword>
<dbReference type="SUPFAM" id="SSF158472">
    <property type="entry name" value="HAMP domain-like"/>
    <property type="match status" value="1"/>
</dbReference>
<keyword evidence="13 18" id="KW-0472">Membrane</keyword>
<evidence type="ECO:0000256" key="10">
    <source>
        <dbReference type="ARBA" id="ARBA00022840"/>
    </source>
</evidence>
<comment type="catalytic activity">
    <reaction evidence="1">
        <text>ATP + protein L-histidine = ADP + protein N-phospho-L-histidine.</text>
        <dbReference type="EC" id="2.7.13.3"/>
    </reaction>
</comment>
<evidence type="ECO:0000259" key="20">
    <source>
        <dbReference type="PROSITE" id="PS50110"/>
    </source>
</evidence>
<dbReference type="Pfam" id="PF00512">
    <property type="entry name" value="HisKA"/>
    <property type="match status" value="1"/>
</dbReference>
<keyword evidence="10" id="KW-0067">ATP-binding</keyword>
<dbReference type="InterPro" id="IPR011006">
    <property type="entry name" value="CheY-like_superfamily"/>
</dbReference>
<sequence length="959" mass="103164">MADFMADSYRYRPGKGGIIHKKFFPGKRLYNLQRFHVDAAAGPPRRQTVMSAFRYASAPIRRKLILLLLGVSGLGMLFVLALNAVQQLDALRVDATERLHAIGRATSAAGNAALAFRDEAAARDVLRDSLEGHREIVAAAVFDRDGQPFAQYGDSAHLPTGLLPSAAREPAIRPFHPVAVYVQPIRVDQETIGMLYLSADLSQAWRDFFVRFAVSAAGIAVAFGLSLLLGLRLVKRIVAPINELARTARRVRAGADYTLRATRRGDDEVGELVDSFNAMLTEIEARDRKLADSYEDLERLVAQRTAQLQAAKVQAEAASVAKSRFLANMSHEIRTPLNGILGLAQLLQQDGRLDDKQRLFVNTIRTSSESLRDLISDVLDLAKIEAGRLELERVAFDLRGLLDDALELAAPQALAKGVDVIGAPAPELPGWAVGDPGRLRQVINNLLSNAGKFTARGEIRLSARPQAMTATGYTLEVAVQDTGIGIPQVAQARIFDMFQQGDGSITRNYGGSGLGLAIVRRLVTEMGGSIELESVVGIGSRFLVRLPLGTAEQGLASGLEVEPGALPAELSVHLGNPALAEAIGVQLRQWGVLAVPCAAAELLARAGRGDGACLIDYEALDAGRLAALAARPVPSAGKEWPLLVLVPIHRLAELGTLSLPPRLHLLHRPLRLGALRAALLAPGNPAEPVRAVVARRPGHTTVLVVEDNQTNQMVMAELLASLGATAVEAADGWSALERFKRNRPDLVLMDLHMPGMDGYEATANLRLWEAGPAGGPRVPIVALTADALPGVREHCLSAGMDDYLVKPILSDDLANILDKWLGGGQERRARPDPADDPAGVPALALDCLDMEVVRDLRENVSGEGFARIVGKYLQAGGDLLGQIHRVLDEHAADEVAEKLHKLKGSSATFGSSRLPPLCKSLELAARRGDLTDVQARLPELEREFDRLRQAYEVLGDPAG</sequence>
<keyword evidence="7 18" id="KW-0812">Transmembrane</keyword>
<dbReference type="Gene3D" id="6.10.340.10">
    <property type="match status" value="1"/>
</dbReference>
<evidence type="ECO:0000256" key="4">
    <source>
        <dbReference type="ARBA" id="ARBA00022475"/>
    </source>
</evidence>
<dbReference type="SMART" id="SM00304">
    <property type="entry name" value="HAMP"/>
    <property type="match status" value="1"/>
</dbReference>
<evidence type="ECO:0000256" key="9">
    <source>
        <dbReference type="ARBA" id="ARBA00022777"/>
    </source>
</evidence>
<evidence type="ECO:0000259" key="19">
    <source>
        <dbReference type="PROSITE" id="PS50109"/>
    </source>
</evidence>
<dbReference type="PROSITE" id="PS50885">
    <property type="entry name" value="HAMP"/>
    <property type="match status" value="1"/>
</dbReference>
<dbReference type="Gene3D" id="1.20.120.160">
    <property type="entry name" value="HPT domain"/>
    <property type="match status" value="1"/>
</dbReference>
<dbReference type="EC" id="2.7.13.3" evidence="3"/>
<dbReference type="GO" id="GO:0005524">
    <property type="term" value="F:ATP binding"/>
    <property type="evidence" value="ECO:0007669"/>
    <property type="project" value="UniProtKB-KW"/>
</dbReference>
<dbReference type="FunFam" id="3.30.565.10:FF:000010">
    <property type="entry name" value="Sensor histidine kinase RcsC"/>
    <property type="match status" value="1"/>
</dbReference>
<evidence type="ECO:0000256" key="16">
    <source>
        <dbReference type="PROSITE-ProRule" id="PRU00110"/>
    </source>
</evidence>
<evidence type="ECO:0000256" key="7">
    <source>
        <dbReference type="ARBA" id="ARBA00022692"/>
    </source>
</evidence>
<proteinExistence type="predicted"/>
<feature type="modified residue" description="Phosphohistidine" evidence="16">
    <location>
        <position position="900"/>
    </location>
</feature>
<dbReference type="Gene3D" id="1.10.287.130">
    <property type="match status" value="1"/>
</dbReference>
<dbReference type="InterPro" id="IPR033417">
    <property type="entry name" value="CHASE8"/>
</dbReference>
<comment type="subcellular location">
    <subcellularLocation>
        <location evidence="2">Cell membrane</location>
        <topology evidence="2">Multi-pass membrane protein</topology>
    </subcellularLocation>
</comment>
<dbReference type="SMART" id="SM00388">
    <property type="entry name" value="HisKA"/>
    <property type="match status" value="1"/>
</dbReference>
<evidence type="ECO:0000256" key="6">
    <source>
        <dbReference type="ARBA" id="ARBA00022679"/>
    </source>
</evidence>
<dbReference type="Pfam" id="PF00072">
    <property type="entry name" value="Response_reg"/>
    <property type="match status" value="1"/>
</dbReference>
<keyword evidence="11 18" id="KW-1133">Transmembrane helix</keyword>
<evidence type="ECO:0000313" key="23">
    <source>
        <dbReference type="EMBL" id="TCJ12955.1"/>
    </source>
</evidence>
<dbReference type="InterPro" id="IPR003594">
    <property type="entry name" value="HATPase_dom"/>
</dbReference>
<dbReference type="CDD" id="cd00082">
    <property type="entry name" value="HisKA"/>
    <property type="match status" value="1"/>
</dbReference>